<dbReference type="PANTHER" id="PTHR19338">
    <property type="entry name" value="TRANSLOCASE OF INNER MITOCHONDRIAL MEMBRANE 13 HOMOLOG"/>
    <property type="match status" value="1"/>
</dbReference>
<dbReference type="Pfam" id="PF18052">
    <property type="entry name" value="Rx_N"/>
    <property type="match status" value="1"/>
</dbReference>
<keyword evidence="9" id="KW-1185">Reference proteome</keyword>
<dbReference type="InterPro" id="IPR038005">
    <property type="entry name" value="RX-like_CC"/>
</dbReference>
<dbReference type="EMBL" id="SPHZ02000006">
    <property type="protein sequence ID" value="KAF0911820.1"/>
    <property type="molecule type" value="Genomic_DNA"/>
</dbReference>
<dbReference type="PANTHER" id="PTHR19338:SF0">
    <property type="entry name" value="MITOCHONDRIAL IMPORT INNER MEMBRANE TRANSLOCASE SUBUNIT TIM13"/>
    <property type="match status" value="1"/>
</dbReference>
<keyword evidence="5" id="KW-0611">Plant defense</keyword>
<evidence type="ECO:0000256" key="1">
    <source>
        <dbReference type="ARBA" id="ARBA00008894"/>
    </source>
</evidence>
<dbReference type="Gene3D" id="3.40.50.300">
    <property type="entry name" value="P-loop containing nucleotide triphosphate hydrolases"/>
    <property type="match status" value="1"/>
</dbReference>
<proteinExistence type="inferred from homology"/>
<keyword evidence="2" id="KW-0433">Leucine-rich repeat</keyword>
<name>A0A6G1DH74_9ORYZ</name>
<evidence type="ECO:0000313" key="8">
    <source>
        <dbReference type="EMBL" id="KAF0911820.1"/>
    </source>
</evidence>
<dbReference type="OrthoDB" id="3027644at2759"/>
<accession>A0A6G1DH74</accession>
<feature type="domain" description="NB-ARC" evidence="6">
    <location>
        <begin position="187"/>
        <end position="300"/>
    </location>
</feature>
<keyword evidence="3" id="KW-0677">Repeat</keyword>
<evidence type="ECO:0000259" key="7">
    <source>
        <dbReference type="Pfam" id="PF18052"/>
    </source>
</evidence>
<dbReference type="InterPro" id="IPR027417">
    <property type="entry name" value="P-loop_NTPase"/>
</dbReference>
<sequence>MAEAIIGPLVWRLQELAVGQARALVAVNDDIVRLRDKLMWLQAFLREADAKRRAISDEVTRVWLMQTRDAVFDAEDALDQFYLRVDMSRFPRWAQPCMRNIATFTAQVPMRRILSKKIVAINTRLEEIIQNKDRYKMDDVNKGTEVTWKASTSISESNSELDDLQQGHLTLYQEHQNKLEKALTPTNEELQKNYKRPFVISVSGKSGVGKTTLVRNVYKAMVKKNCFDVHAMESFAPYLTAPNILHQIVQQLTEDNQNCPRSEVQDMLAKALKDKNYLLVIDGEVSRTEWKNIISILTTRAVGSTGNRVVHIRFD</sequence>
<evidence type="ECO:0000256" key="2">
    <source>
        <dbReference type="ARBA" id="ARBA00022614"/>
    </source>
</evidence>
<comment type="caution">
    <text evidence="8">The sequence shown here is derived from an EMBL/GenBank/DDBJ whole genome shotgun (WGS) entry which is preliminary data.</text>
</comment>
<dbReference type="CDD" id="cd14798">
    <property type="entry name" value="RX-CC_like"/>
    <property type="match status" value="1"/>
</dbReference>
<feature type="domain" description="Disease resistance N-terminal" evidence="7">
    <location>
        <begin position="6"/>
        <end position="89"/>
    </location>
</feature>
<evidence type="ECO:0000256" key="3">
    <source>
        <dbReference type="ARBA" id="ARBA00022737"/>
    </source>
</evidence>
<evidence type="ECO:0008006" key="10">
    <source>
        <dbReference type="Google" id="ProtNLM"/>
    </source>
</evidence>
<keyword evidence="4" id="KW-0547">Nucleotide-binding</keyword>
<reference evidence="8 9" key="1">
    <citation type="submission" date="2019-11" db="EMBL/GenBank/DDBJ databases">
        <title>Whole genome sequence of Oryza granulata.</title>
        <authorList>
            <person name="Li W."/>
        </authorList>
    </citation>
    <scope>NUCLEOTIDE SEQUENCE [LARGE SCALE GENOMIC DNA]</scope>
    <source>
        <strain evidence="9">cv. Menghai</strain>
        <tissue evidence="8">Leaf</tissue>
    </source>
</reference>
<comment type="similarity">
    <text evidence="1">Belongs to the disease resistance NB-LRR family.</text>
</comment>
<evidence type="ECO:0000256" key="4">
    <source>
        <dbReference type="ARBA" id="ARBA00022741"/>
    </source>
</evidence>
<evidence type="ECO:0000313" key="9">
    <source>
        <dbReference type="Proteomes" id="UP000479710"/>
    </source>
</evidence>
<feature type="non-terminal residue" evidence="8">
    <location>
        <position position="315"/>
    </location>
</feature>
<dbReference type="InterPro" id="IPR002182">
    <property type="entry name" value="NB-ARC"/>
</dbReference>
<dbReference type="GO" id="GO:0006952">
    <property type="term" value="P:defense response"/>
    <property type="evidence" value="ECO:0007669"/>
    <property type="project" value="UniProtKB-KW"/>
</dbReference>
<dbReference type="Gene3D" id="1.20.5.4130">
    <property type="match status" value="1"/>
</dbReference>
<evidence type="ECO:0000259" key="6">
    <source>
        <dbReference type="Pfam" id="PF00931"/>
    </source>
</evidence>
<organism evidence="8 9">
    <name type="scientific">Oryza meyeriana var. granulata</name>
    <dbReference type="NCBI Taxonomy" id="110450"/>
    <lineage>
        <taxon>Eukaryota</taxon>
        <taxon>Viridiplantae</taxon>
        <taxon>Streptophyta</taxon>
        <taxon>Embryophyta</taxon>
        <taxon>Tracheophyta</taxon>
        <taxon>Spermatophyta</taxon>
        <taxon>Magnoliopsida</taxon>
        <taxon>Liliopsida</taxon>
        <taxon>Poales</taxon>
        <taxon>Poaceae</taxon>
        <taxon>BOP clade</taxon>
        <taxon>Oryzoideae</taxon>
        <taxon>Oryzeae</taxon>
        <taxon>Oryzinae</taxon>
        <taxon>Oryza</taxon>
        <taxon>Oryza meyeriana</taxon>
    </lineage>
</organism>
<dbReference type="AlphaFoldDB" id="A0A6G1DH74"/>
<protein>
    <recommendedName>
        <fullName evidence="10">Rx N-terminal domain-containing protein</fullName>
    </recommendedName>
</protein>
<dbReference type="Proteomes" id="UP000479710">
    <property type="component" value="Unassembled WGS sequence"/>
</dbReference>
<dbReference type="Pfam" id="PF00931">
    <property type="entry name" value="NB-ARC"/>
    <property type="match status" value="1"/>
</dbReference>
<evidence type="ECO:0000256" key="5">
    <source>
        <dbReference type="ARBA" id="ARBA00022821"/>
    </source>
</evidence>
<dbReference type="GO" id="GO:0043531">
    <property type="term" value="F:ADP binding"/>
    <property type="evidence" value="ECO:0007669"/>
    <property type="project" value="InterPro"/>
</dbReference>
<dbReference type="SUPFAM" id="SSF52540">
    <property type="entry name" value="P-loop containing nucleoside triphosphate hydrolases"/>
    <property type="match status" value="1"/>
</dbReference>
<dbReference type="InterPro" id="IPR041118">
    <property type="entry name" value="Rx_N"/>
</dbReference>
<gene>
    <name evidence="8" type="ORF">E2562_012308</name>
</gene>